<dbReference type="EMBL" id="UINC01002535">
    <property type="protein sequence ID" value="SUZ97724.1"/>
    <property type="molecule type" value="Genomic_DNA"/>
</dbReference>
<name>A0A381S2P7_9ZZZZ</name>
<dbReference type="AlphaFoldDB" id="A0A381S2P7"/>
<dbReference type="Gene3D" id="3.40.50.2300">
    <property type="match status" value="1"/>
</dbReference>
<keyword evidence="1" id="KW-0059">Arsenical resistance</keyword>
<reference evidence="3" key="1">
    <citation type="submission" date="2018-05" db="EMBL/GenBank/DDBJ databases">
        <authorList>
            <person name="Lanie J.A."/>
            <person name="Ng W.-L."/>
            <person name="Kazmierczak K.M."/>
            <person name="Andrzejewski T.M."/>
            <person name="Davidsen T.M."/>
            <person name="Wayne K.J."/>
            <person name="Tettelin H."/>
            <person name="Glass J.I."/>
            <person name="Rusch D."/>
            <person name="Podicherti R."/>
            <person name="Tsui H.-C.T."/>
            <person name="Winkler M.E."/>
        </authorList>
    </citation>
    <scope>NUCLEOTIDE SEQUENCE</scope>
</reference>
<dbReference type="PANTHER" id="PTHR43428:SF1">
    <property type="entry name" value="ARSENATE REDUCTASE"/>
    <property type="match status" value="1"/>
</dbReference>
<dbReference type="SUPFAM" id="SSF52788">
    <property type="entry name" value="Phosphotyrosine protein phosphatases I"/>
    <property type="match status" value="1"/>
</dbReference>
<evidence type="ECO:0000313" key="3">
    <source>
        <dbReference type="EMBL" id="SUZ97724.1"/>
    </source>
</evidence>
<gene>
    <name evidence="3" type="ORF">METZ01_LOCUS50578</name>
</gene>
<feature type="domain" description="Phosphotyrosine protein phosphatase I" evidence="2">
    <location>
        <begin position="1"/>
        <end position="119"/>
    </location>
</feature>
<dbReference type="InterPro" id="IPR036196">
    <property type="entry name" value="Ptyr_pPase_sf"/>
</dbReference>
<proteinExistence type="predicted"/>
<evidence type="ECO:0000259" key="2">
    <source>
        <dbReference type="SMART" id="SM00226"/>
    </source>
</evidence>
<dbReference type="SMART" id="SM00226">
    <property type="entry name" value="LMWPc"/>
    <property type="match status" value="1"/>
</dbReference>
<dbReference type="GO" id="GO:0046685">
    <property type="term" value="P:response to arsenic-containing substance"/>
    <property type="evidence" value="ECO:0007669"/>
    <property type="project" value="UniProtKB-KW"/>
</dbReference>
<dbReference type="Pfam" id="PF01451">
    <property type="entry name" value="LMWPc"/>
    <property type="match status" value="1"/>
</dbReference>
<organism evidence="3">
    <name type="scientific">marine metagenome</name>
    <dbReference type="NCBI Taxonomy" id="408172"/>
    <lineage>
        <taxon>unclassified sequences</taxon>
        <taxon>metagenomes</taxon>
        <taxon>ecological metagenomes</taxon>
    </lineage>
</organism>
<accession>A0A381S2P7</accession>
<sequence>MAEGLLRNMAGDSFDVFSAGTHPSKVHPMSTAVMAEDGIDISEHTSDFIDDYLNKGIDIVITVCDSADSLCPAFPRDVERIHWSIDDPFKGWDIKNNKIDSYRETRDILKKYIKELIKNHL</sequence>
<dbReference type="InterPro" id="IPR023485">
    <property type="entry name" value="Ptyr_pPase"/>
</dbReference>
<dbReference type="CDD" id="cd16345">
    <property type="entry name" value="LMWP_ArsC"/>
    <property type="match status" value="1"/>
</dbReference>
<dbReference type="PANTHER" id="PTHR43428">
    <property type="entry name" value="ARSENATE REDUCTASE"/>
    <property type="match status" value="1"/>
</dbReference>
<protein>
    <recommendedName>
        <fullName evidence="2">Phosphotyrosine protein phosphatase I domain-containing protein</fullName>
    </recommendedName>
</protein>
<evidence type="ECO:0000256" key="1">
    <source>
        <dbReference type="ARBA" id="ARBA00022849"/>
    </source>
</evidence>